<dbReference type="OrthoDB" id="1714508at2759"/>
<dbReference type="AlphaFoldDB" id="A0A9P6BZ10"/>
<gene>
    <name evidence="2" type="ORF">P691DRAFT_434210</name>
</gene>
<dbReference type="PANTHER" id="PTHR13464:SF0">
    <property type="entry name" value="SAP30-BINDING PROTEIN"/>
    <property type="match status" value="1"/>
</dbReference>
<dbReference type="PANTHER" id="PTHR13464">
    <property type="entry name" value="TRANSCRIPTIONAL REGULATOR PROTEIN HCNGP"/>
    <property type="match status" value="1"/>
</dbReference>
<evidence type="ECO:0000256" key="1">
    <source>
        <dbReference type="SAM" id="MobiDB-lite"/>
    </source>
</evidence>
<dbReference type="GO" id="GO:0005634">
    <property type="term" value="C:nucleus"/>
    <property type="evidence" value="ECO:0007669"/>
    <property type="project" value="TreeGrafter"/>
</dbReference>
<evidence type="ECO:0000313" key="3">
    <source>
        <dbReference type="Proteomes" id="UP000807342"/>
    </source>
</evidence>
<dbReference type="EMBL" id="MU151524">
    <property type="protein sequence ID" value="KAF9443065.1"/>
    <property type="molecule type" value="Genomic_DNA"/>
</dbReference>
<dbReference type="Proteomes" id="UP000807342">
    <property type="component" value="Unassembled WGS sequence"/>
</dbReference>
<proteinExistence type="predicted"/>
<feature type="compositionally biased region" description="Basic and acidic residues" evidence="1">
    <location>
        <begin position="22"/>
        <end position="38"/>
    </location>
</feature>
<dbReference type="Pfam" id="PF07818">
    <property type="entry name" value="HCNGP"/>
    <property type="match status" value="1"/>
</dbReference>
<sequence length="279" mass="31490">MHGLVAYDDDSQSESEQSQAQNDKELKIGSKSSTDSRRLPKSQVIIKRPSNIQKGHLRAPLSGDIREDTPGSSSHSRPQHAHGHTDEVQLSPGSEQPPASVSDQNRTPTHPEDELSRIRVILKPPPIPGVQDWGIPPPSTEPCNPAIQTKLAQFSALKHDPHNPKHFNDSLMSNRSFRNPHLFAKLVEFVDVDERVTNFPRDIWDPEDVQEEWYADKIGESLKSMSLLMLRRVLMCAYLTFLLSNSIDHTRYRERATAHFSHGMLEIQHQSTSVTVFTS</sequence>
<organism evidence="2 3">
    <name type="scientific">Macrolepiota fuliginosa MF-IS2</name>
    <dbReference type="NCBI Taxonomy" id="1400762"/>
    <lineage>
        <taxon>Eukaryota</taxon>
        <taxon>Fungi</taxon>
        <taxon>Dikarya</taxon>
        <taxon>Basidiomycota</taxon>
        <taxon>Agaricomycotina</taxon>
        <taxon>Agaricomycetes</taxon>
        <taxon>Agaricomycetidae</taxon>
        <taxon>Agaricales</taxon>
        <taxon>Agaricineae</taxon>
        <taxon>Agaricaceae</taxon>
        <taxon>Macrolepiota</taxon>
    </lineage>
</organism>
<comment type="caution">
    <text evidence="2">The sequence shown here is derived from an EMBL/GenBank/DDBJ whole genome shotgun (WGS) entry which is preliminary data.</text>
</comment>
<name>A0A9P6BZ10_9AGAR</name>
<feature type="compositionally biased region" description="Polar residues" evidence="1">
    <location>
        <begin position="91"/>
        <end position="108"/>
    </location>
</feature>
<accession>A0A9P6BZ10</accession>
<dbReference type="InterPro" id="IPR012479">
    <property type="entry name" value="SAP30BP"/>
</dbReference>
<reference evidence="2" key="1">
    <citation type="submission" date="2020-11" db="EMBL/GenBank/DDBJ databases">
        <authorList>
            <consortium name="DOE Joint Genome Institute"/>
            <person name="Ahrendt S."/>
            <person name="Riley R."/>
            <person name="Andreopoulos W."/>
            <person name="Labutti K."/>
            <person name="Pangilinan J."/>
            <person name="Ruiz-Duenas F.J."/>
            <person name="Barrasa J.M."/>
            <person name="Sanchez-Garcia M."/>
            <person name="Camarero S."/>
            <person name="Miyauchi S."/>
            <person name="Serrano A."/>
            <person name="Linde D."/>
            <person name="Babiker R."/>
            <person name="Drula E."/>
            <person name="Ayuso-Fernandez I."/>
            <person name="Pacheco R."/>
            <person name="Padilla G."/>
            <person name="Ferreira P."/>
            <person name="Barriuso J."/>
            <person name="Kellner H."/>
            <person name="Castanera R."/>
            <person name="Alfaro M."/>
            <person name="Ramirez L."/>
            <person name="Pisabarro A.G."/>
            <person name="Kuo A."/>
            <person name="Tritt A."/>
            <person name="Lipzen A."/>
            <person name="He G."/>
            <person name="Yan M."/>
            <person name="Ng V."/>
            <person name="Cullen D."/>
            <person name="Martin F."/>
            <person name="Rosso M.-N."/>
            <person name="Henrissat B."/>
            <person name="Hibbett D."/>
            <person name="Martinez A.T."/>
            <person name="Grigoriev I.V."/>
        </authorList>
    </citation>
    <scope>NUCLEOTIDE SEQUENCE</scope>
    <source>
        <strain evidence="2">MF-IS2</strain>
    </source>
</reference>
<dbReference type="GO" id="GO:0006355">
    <property type="term" value="P:regulation of DNA-templated transcription"/>
    <property type="evidence" value="ECO:0007669"/>
    <property type="project" value="InterPro"/>
</dbReference>
<protein>
    <submittedName>
        <fullName evidence="2">HCNGP-domain-containing protein</fullName>
    </submittedName>
</protein>
<keyword evidence="3" id="KW-1185">Reference proteome</keyword>
<evidence type="ECO:0000313" key="2">
    <source>
        <dbReference type="EMBL" id="KAF9443065.1"/>
    </source>
</evidence>
<feature type="region of interest" description="Disordered" evidence="1">
    <location>
        <begin position="1"/>
        <end position="115"/>
    </location>
</feature>